<proteinExistence type="predicted"/>
<dbReference type="EMBL" id="JAUEPU010000020">
    <property type="protein sequence ID" value="KAK0494442.1"/>
    <property type="molecule type" value="Genomic_DNA"/>
</dbReference>
<feature type="signal peptide" evidence="1">
    <location>
        <begin position="1"/>
        <end position="22"/>
    </location>
</feature>
<evidence type="ECO:0000313" key="2">
    <source>
        <dbReference type="EMBL" id="KAK0494442.1"/>
    </source>
</evidence>
<evidence type="ECO:0000313" key="3">
    <source>
        <dbReference type="Proteomes" id="UP001175228"/>
    </source>
</evidence>
<evidence type="ECO:0008006" key="4">
    <source>
        <dbReference type="Google" id="ProtNLM"/>
    </source>
</evidence>
<name>A0AA39ULM5_9AGAR</name>
<dbReference type="Proteomes" id="UP001175228">
    <property type="component" value="Unassembled WGS sequence"/>
</dbReference>
<keyword evidence="3" id="KW-1185">Reference proteome</keyword>
<protein>
    <recommendedName>
        <fullName evidence="4">Secreted protein</fullName>
    </recommendedName>
</protein>
<feature type="chain" id="PRO_5041338276" description="Secreted protein" evidence="1">
    <location>
        <begin position="23"/>
        <end position="137"/>
    </location>
</feature>
<gene>
    <name evidence="2" type="ORF">EDD18DRAFT_1400324</name>
</gene>
<sequence>MLGYKPLVIFLCALVTYNYLSSHHGHTLPTLPILSPLLLSCSPSVDALKILTCVLHTIGPKVYRLWVISFDLTSGTTTRNSLLSLPGLSKPFKKFTPKLFTCHITKKPKLSPRHLWPNAHPTNPVLSSIDECNSAVP</sequence>
<reference evidence="2" key="1">
    <citation type="submission" date="2023-06" db="EMBL/GenBank/DDBJ databases">
        <authorList>
            <consortium name="Lawrence Berkeley National Laboratory"/>
            <person name="Ahrendt S."/>
            <person name="Sahu N."/>
            <person name="Indic B."/>
            <person name="Wong-Bajracharya J."/>
            <person name="Merenyi Z."/>
            <person name="Ke H.-M."/>
            <person name="Monk M."/>
            <person name="Kocsube S."/>
            <person name="Drula E."/>
            <person name="Lipzen A."/>
            <person name="Balint B."/>
            <person name="Henrissat B."/>
            <person name="Andreopoulos B."/>
            <person name="Martin F.M."/>
            <person name="Harder C.B."/>
            <person name="Rigling D."/>
            <person name="Ford K.L."/>
            <person name="Foster G.D."/>
            <person name="Pangilinan J."/>
            <person name="Papanicolaou A."/>
            <person name="Barry K."/>
            <person name="LaButti K."/>
            <person name="Viragh M."/>
            <person name="Koriabine M."/>
            <person name="Yan M."/>
            <person name="Riley R."/>
            <person name="Champramary S."/>
            <person name="Plett K.L."/>
            <person name="Tsai I.J."/>
            <person name="Slot J."/>
            <person name="Sipos G."/>
            <person name="Plett J."/>
            <person name="Nagy L.G."/>
            <person name="Grigoriev I.V."/>
        </authorList>
    </citation>
    <scope>NUCLEOTIDE SEQUENCE</scope>
    <source>
        <strain evidence="2">HWK02</strain>
    </source>
</reference>
<evidence type="ECO:0000256" key="1">
    <source>
        <dbReference type="SAM" id="SignalP"/>
    </source>
</evidence>
<keyword evidence="1" id="KW-0732">Signal</keyword>
<comment type="caution">
    <text evidence="2">The sequence shown here is derived from an EMBL/GenBank/DDBJ whole genome shotgun (WGS) entry which is preliminary data.</text>
</comment>
<accession>A0AA39ULM5</accession>
<dbReference type="AlphaFoldDB" id="A0AA39ULM5"/>
<organism evidence="2 3">
    <name type="scientific">Armillaria luteobubalina</name>
    <dbReference type="NCBI Taxonomy" id="153913"/>
    <lineage>
        <taxon>Eukaryota</taxon>
        <taxon>Fungi</taxon>
        <taxon>Dikarya</taxon>
        <taxon>Basidiomycota</taxon>
        <taxon>Agaricomycotina</taxon>
        <taxon>Agaricomycetes</taxon>
        <taxon>Agaricomycetidae</taxon>
        <taxon>Agaricales</taxon>
        <taxon>Marasmiineae</taxon>
        <taxon>Physalacriaceae</taxon>
        <taxon>Armillaria</taxon>
    </lineage>
</organism>